<dbReference type="PANTHER" id="PTHR34977">
    <property type="entry name" value="UPF0337 PROTEIN YJBJ"/>
    <property type="match status" value="1"/>
</dbReference>
<dbReference type="OrthoDB" id="9796058at2"/>
<dbReference type="AlphaFoldDB" id="A0A7X1ZG60"/>
<evidence type="ECO:0000259" key="2">
    <source>
        <dbReference type="Pfam" id="PF05532"/>
    </source>
</evidence>
<dbReference type="PIRSF" id="PIRSF039008">
    <property type="entry name" value="YjbJ"/>
    <property type="match status" value="1"/>
</dbReference>
<dbReference type="Pfam" id="PF05532">
    <property type="entry name" value="CsbD"/>
    <property type="match status" value="1"/>
</dbReference>
<keyword evidence="4" id="KW-1185">Reference proteome</keyword>
<dbReference type="InterPro" id="IPR008462">
    <property type="entry name" value="CsbD"/>
</dbReference>
<accession>A0A7X1ZG60</accession>
<dbReference type="SUPFAM" id="SSF69047">
    <property type="entry name" value="Hypothetical protein YjbJ"/>
    <property type="match status" value="1"/>
</dbReference>
<dbReference type="PANTHER" id="PTHR34977:SF1">
    <property type="entry name" value="UPF0337 PROTEIN YJBJ"/>
    <property type="match status" value="1"/>
</dbReference>
<comment type="caution">
    <text evidence="3">The sequence shown here is derived from an EMBL/GenBank/DDBJ whole genome shotgun (WGS) entry which is preliminary data.</text>
</comment>
<proteinExistence type="inferred from homology"/>
<sequence length="63" mass="7297">MNKDELKGNWTQFKGNVRKQWGKLTDDDLAEVKGDRDILVGKIQERYGIAKEEAEKQVDSMKD</sequence>
<name>A0A7X1ZG60_9PROT</name>
<dbReference type="InterPro" id="IPR050423">
    <property type="entry name" value="UPF0337_stress_rsp"/>
</dbReference>
<evidence type="ECO:0000313" key="4">
    <source>
        <dbReference type="Proteomes" id="UP000434582"/>
    </source>
</evidence>
<comment type="similarity">
    <text evidence="1">Belongs to the UPF0337 (CsbD) family.</text>
</comment>
<dbReference type="Proteomes" id="UP000434582">
    <property type="component" value="Unassembled WGS sequence"/>
</dbReference>
<feature type="domain" description="CsbD-like" evidence="2">
    <location>
        <begin position="4"/>
        <end position="56"/>
    </location>
</feature>
<dbReference type="RefSeq" id="WP_153343332.1">
    <property type="nucleotide sequence ID" value="NZ_WIVE01000023.1"/>
</dbReference>
<protein>
    <submittedName>
        <fullName evidence="3">CsbD family protein</fullName>
    </submittedName>
</protein>
<evidence type="ECO:0000313" key="3">
    <source>
        <dbReference type="EMBL" id="MQX36645.1"/>
    </source>
</evidence>
<dbReference type="Gene3D" id="1.10.1470.10">
    <property type="entry name" value="YjbJ"/>
    <property type="match status" value="1"/>
</dbReference>
<reference evidence="3 4" key="1">
    <citation type="submission" date="2019-10" db="EMBL/GenBank/DDBJ databases">
        <title>Draft whole-genome sequence of the purple nonsulfur photosynthetic bacterium Roseospira navarrensis DSM 15114.</title>
        <authorList>
            <person name="Kyndt J.A."/>
            <person name="Meyer T.E."/>
        </authorList>
    </citation>
    <scope>NUCLEOTIDE SEQUENCE [LARGE SCALE GENOMIC DNA]</scope>
    <source>
        <strain evidence="3 4">DSM 15114</strain>
    </source>
</reference>
<organism evidence="3 4">
    <name type="scientific">Roseospira navarrensis</name>
    <dbReference type="NCBI Taxonomy" id="140058"/>
    <lineage>
        <taxon>Bacteria</taxon>
        <taxon>Pseudomonadati</taxon>
        <taxon>Pseudomonadota</taxon>
        <taxon>Alphaproteobacteria</taxon>
        <taxon>Rhodospirillales</taxon>
        <taxon>Rhodospirillaceae</taxon>
        <taxon>Roseospira</taxon>
    </lineage>
</organism>
<evidence type="ECO:0000256" key="1">
    <source>
        <dbReference type="ARBA" id="ARBA00009129"/>
    </source>
</evidence>
<dbReference type="EMBL" id="WIVE01000023">
    <property type="protein sequence ID" value="MQX36645.1"/>
    <property type="molecule type" value="Genomic_DNA"/>
</dbReference>
<gene>
    <name evidence="3" type="ORF">GHC57_08960</name>
</gene>
<dbReference type="InterPro" id="IPR036629">
    <property type="entry name" value="YjbJ_sf"/>
</dbReference>
<dbReference type="InterPro" id="IPR026042">
    <property type="entry name" value="YjbJ"/>
</dbReference>